<feature type="region of interest" description="Disordered" evidence="6">
    <location>
        <begin position="297"/>
        <end position="334"/>
    </location>
</feature>
<dbReference type="eggNOG" id="KOG1893">
    <property type="taxonomic scope" value="Eukaryota"/>
</dbReference>
<feature type="region of interest" description="Disordered" evidence="6">
    <location>
        <begin position="1096"/>
        <end position="1131"/>
    </location>
</feature>
<comment type="subcellular location">
    <subcellularLocation>
        <location evidence="1">Membrane</location>
        <topology evidence="1">Multi-pass membrane protein</topology>
    </subcellularLocation>
</comment>
<proteinExistence type="inferred from homology"/>
<accession>B4JB21</accession>
<feature type="region of interest" description="Disordered" evidence="6">
    <location>
        <begin position="392"/>
        <end position="411"/>
    </location>
</feature>
<dbReference type="PhylomeDB" id="B4JB21"/>
<evidence type="ECO:0000256" key="6">
    <source>
        <dbReference type="SAM" id="MobiDB-lite"/>
    </source>
</evidence>
<evidence type="ECO:0000313" key="12">
    <source>
        <dbReference type="Proteomes" id="UP000001070"/>
    </source>
</evidence>
<comment type="similarity">
    <text evidence="2">Belongs to the PIEZO (TC 1.A.75) family.</text>
</comment>
<feature type="compositionally biased region" description="Low complexity" evidence="6">
    <location>
        <begin position="438"/>
        <end position="451"/>
    </location>
</feature>
<dbReference type="InterPro" id="IPR056770">
    <property type="entry name" value="Piezo_THU9_anchor"/>
</dbReference>
<name>B4JB21_DROGR</name>
<feature type="transmembrane region" description="Helical" evidence="7">
    <location>
        <begin position="509"/>
        <end position="534"/>
    </location>
</feature>
<dbReference type="PANTHER" id="PTHR13167:SF25">
    <property type="entry name" value="PIEZO-TYPE MECHANOSENSITIVE ION CHANNEL COMPONENT"/>
    <property type="match status" value="1"/>
</dbReference>
<feature type="compositionally biased region" description="Low complexity" evidence="6">
    <location>
        <begin position="187"/>
        <end position="199"/>
    </location>
</feature>
<evidence type="ECO:0000256" key="3">
    <source>
        <dbReference type="ARBA" id="ARBA00022692"/>
    </source>
</evidence>
<dbReference type="STRING" id="7222.B4JB21"/>
<evidence type="ECO:0000256" key="4">
    <source>
        <dbReference type="ARBA" id="ARBA00022989"/>
    </source>
</evidence>
<dbReference type="PANTHER" id="PTHR13167">
    <property type="entry name" value="PIEZO-TYPE MECHANOSENSITIVE ION CHANNEL COMPONENT"/>
    <property type="match status" value="1"/>
</dbReference>
<feature type="compositionally biased region" description="Low complexity" evidence="6">
    <location>
        <begin position="1101"/>
        <end position="1131"/>
    </location>
</feature>
<dbReference type="InterPro" id="IPR031334">
    <property type="entry name" value="Piezo_cap_dom"/>
</dbReference>
<feature type="transmembrane region" description="Helical" evidence="7">
    <location>
        <begin position="1231"/>
        <end position="1254"/>
    </location>
</feature>
<dbReference type="Pfam" id="PF23188">
    <property type="entry name" value="THU_Piezo1"/>
    <property type="match status" value="1"/>
</dbReference>
<feature type="compositionally biased region" description="Low complexity" evidence="6">
    <location>
        <begin position="315"/>
        <end position="334"/>
    </location>
</feature>
<protein>
    <submittedName>
        <fullName evidence="11">GH10257</fullName>
    </submittedName>
</protein>
<feature type="region of interest" description="Disordered" evidence="6">
    <location>
        <begin position="423"/>
        <end position="456"/>
    </location>
</feature>
<feature type="region of interest" description="Disordered" evidence="6">
    <location>
        <begin position="629"/>
        <end position="657"/>
    </location>
</feature>
<dbReference type="InterPro" id="IPR056768">
    <property type="entry name" value="THU_Piezo"/>
</dbReference>
<feature type="compositionally biased region" description="Low complexity" evidence="6">
    <location>
        <begin position="346"/>
        <end position="356"/>
    </location>
</feature>
<feature type="compositionally biased region" description="Basic and acidic residues" evidence="6">
    <location>
        <begin position="203"/>
        <end position="217"/>
    </location>
</feature>
<dbReference type="GO" id="GO:0071260">
    <property type="term" value="P:cellular response to mechanical stimulus"/>
    <property type="evidence" value="ECO:0007669"/>
    <property type="project" value="TreeGrafter"/>
</dbReference>
<dbReference type="InParanoid" id="B4JB21"/>
<sequence>MDDKFELDLIHDEIDFLEEENITESEMKMQRRKTLYDVWKDLNDAEYRRHFYMRERSYASEPGSRIALKLDAEKDMMAERHEDRPISRVVFDDDADRDDDDDDDDTIECDAGVRTSTLSEPLDFGRRSQTLLETQSPPPHPPGQDAVKSKDAPTDLFPSTSRGISKERDAATFSSPKPVKDVTDLPTTTAAAAQLSTAAPREATSKETSDSKSKMEVDSGDVTAKDSDEDFDTNPIIRLLEGFLVTLTIRLNRFSRNYRFVNRILAGEKKTLKESSSLNRLGLSSAAAMFHFLKSNLESDENGGQPVSSSTPRRSQLAATTTTTTLPTTTSASTTTDNLTIEHFSTPLNTNTTTTPLTPPEPHVQPPAASTPHVVEDIIAIPVDTVDAAISRKQSISSSPPNKGRKSDCGLPEIRIKAPSIERSGQTPHTPIAHHQHQQQQHQQQPHHQQQASIGSGSLSKHWSYEHVDSAGDFNLEEENFAQRDHHIIVEVLISSWYALLANTDLICYIVVFINQVVNASVISLPLPIMVFLWGTLSLPRPTKTFWVTLIAYTQAIVLIKCIFQFKLIWANYQNLAHQPLRPAKIFGVEMKTHYAVYDLILLLVLFLHRYLLKSQGLWKSGYKDTDQQFAKPTTSIDDREDSDNMSQPDSRQLNEDAAQKQSLQVSQVSLPGSPEYSKSAINQLERTKYTSSLHKFFFSLVHKSRLATDVYALMFLCDFINFFVLLFGFTAFGTQQTESDGGVQTYLAENKVPVPFLIMLLVQFLLIVIDRALYLRKALVNKIFFHFFSVIGIHIWMFFVVPAVTERSFNSLAPPIIFYVIKCFYMLLSSYQIKSGYPKRILGNFFTKGFSMVNMIAFKVYMQIPFLYELRTILDWVCIDSTMTIFDWLKMEDIFSNIYLIRCTRQSETDFPAMRAQKKASLSKLIMGGTIVLLIVICIWGPLCLFALGNAVGTSNVPHQVSVSIRIGPYDPIYTTNNYDSIFPINTEMYNQMTNTFIKNKTALTFIAGYDATDVAAVRLAGNSPSLWNIAPPDKQRLTNDLRNNNTLIARFSYSLTRDAPAKGLKENVGDEHIINLDSSFEGRAALISMLTESYDQPETGNDTGSNNGVNGTTNSNDNTTTTANTTTTNSGNVSNEVVVVLPHMIPKFIKVLNLGDAFVVSALTGKEQEYRPLVIKMHRDNTTNGLWWEIRDFCYDNFYNSTLKDLPYSDCSSGIVMYTFNDKKFPSTFSFLTAGGIIGLYTTFVLLASRFMKSFIGGQNRKIMFEDLPYVDRVLQLCLDIYLVREALEFALEEDLFAKLLFLYRSPETLIKWTRPKEEYLDDDGDTDSIPSRMSVRRNEQLQQQQQQHQYQQQQQQ</sequence>
<evidence type="ECO:0000259" key="10">
    <source>
        <dbReference type="Pfam" id="PF24874"/>
    </source>
</evidence>
<feature type="domain" description="Piezo transmembrane helical unit" evidence="9">
    <location>
        <begin position="502"/>
        <end position="620"/>
    </location>
</feature>
<dbReference type="InterPro" id="IPR027272">
    <property type="entry name" value="Piezo"/>
</dbReference>
<feature type="transmembrane region" description="Helical" evidence="7">
    <location>
        <begin position="784"/>
        <end position="805"/>
    </location>
</feature>
<feature type="compositionally biased region" description="Polar residues" evidence="6">
    <location>
        <begin position="392"/>
        <end position="401"/>
    </location>
</feature>
<keyword evidence="3 7" id="KW-0812">Transmembrane</keyword>
<dbReference type="OrthoDB" id="303066at2759"/>
<dbReference type="GO" id="GO:0042391">
    <property type="term" value="P:regulation of membrane potential"/>
    <property type="evidence" value="ECO:0007669"/>
    <property type="project" value="TreeGrafter"/>
</dbReference>
<feature type="transmembrane region" description="Helical" evidence="7">
    <location>
        <begin position="817"/>
        <end position="834"/>
    </location>
</feature>
<feature type="transmembrane region" description="Helical" evidence="7">
    <location>
        <begin position="753"/>
        <end position="775"/>
    </location>
</feature>
<feature type="transmembrane region" description="Helical" evidence="7">
    <location>
        <begin position="711"/>
        <end position="733"/>
    </location>
</feature>
<feature type="transmembrane region" description="Helical" evidence="7">
    <location>
        <begin position="926"/>
        <end position="949"/>
    </location>
</feature>
<dbReference type="GO" id="GO:0008381">
    <property type="term" value="F:mechanosensitive monoatomic ion channel activity"/>
    <property type="evidence" value="ECO:0007669"/>
    <property type="project" value="InterPro"/>
</dbReference>
<feature type="transmembrane region" description="Helical" evidence="7">
    <location>
        <begin position="546"/>
        <end position="566"/>
    </location>
</feature>
<keyword evidence="4 7" id="KW-1133">Transmembrane helix</keyword>
<dbReference type="GO" id="GO:0050982">
    <property type="term" value="P:detection of mechanical stimulus"/>
    <property type="evidence" value="ECO:0007669"/>
    <property type="project" value="TreeGrafter"/>
</dbReference>
<feature type="transmembrane region" description="Helical" evidence="7">
    <location>
        <begin position="595"/>
        <end position="613"/>
    </location>
</feature>
<evidence type="ECO:0000256" key="7">
    <source>
        <dbReference type="SAM" id="Phobius"/>
    </source>
</evidence>
<feature type="compositionally biased region" description="Low complexity" evidence="6">
    <location>
        <begin position="1343"/>
        <end position="1359"/>
    </location>
</feature>
<feature type="compositionally biased region" description="Acidic residues" evidence="6">
    <location>
        <begin position="92"/>
        <end position="108"/>
    </location>
</feature>
<evidence type="ECO:0000256" key="1">
    <source>
        <dbReference type="ARBA" id="ARBA00004141"/>
    </source>
</evidence>
<gene>
    <name evidence="11" type="primary">Dgri\GH10257</name>
    <name evidence="11" type="ORF">Dgri_GH10257</name>
</gene>
<feature type="domain" description="Piezo THU9 and anchor" evidence="10">
    <location>
        <begin position="709"/>
        <end position="948"/>
    </location>
</feature>
<dbReference type="OMA" id="KQANDEW"/>
<organism evidence="12">
    <name type="scientific">Drosophila grimshawi</name>
    <name type="common">Hawaiian fruit fly</name>
    <name type="synonym">Idiomyia grimshawi</name>
    <dbReference type="NCBI Taxonomy" id="7222"/>
    <lineage>
        <taxon>Eukaryota</taxon>
        <taxon>Metazoa</taxon>
        <taxon>Ecdysozoa</taxon>
        <taxon>Arthropoda</taxon>
        <taxon>Hexapoda</taxon>
        <taxon>Insecta</taxon>
        <taxon>Pterygota</taxon>
        <taxon>Neoptera</taxon>
        <taxon>Endopterygota</taxon>
        <taxon>Diptera</taxon>
        <taxon>Brachycera</taxon>
        <taxon>Muscomorpha</taxon>
        <taxon>Ephydroidea</taxon>
        <taxon>Drosophilidae</taxon>
        <taxon>Drosophila</taxon>
        <taxon>Hawaiian Drosophila</taxon>
    </lineage>
</organism>
<feature type="domain" description="Piezo non-specific cation channel cap" evidence="8">
    <location>
        <begin position="985"/>
        <end position="1318"/>
    </location>
</feature>
<evidence type="ECO:0000259" key="8">
    <source>
        <dbReference type="Pfam" id="PF12166"/>
    </source>
</evidence>
<dbReference type="Proteomes" id="UP000001070">
    <property type="component" value="Unassembled WGS sequence"/>
</dbReference>
<dbReference type="Pfam" id="PF12166">
    <property type="entry name" value="Piezo_cap"/>
    <property type="match status" value="1"/>
</dbReference>
<keyword evidence="12" id="KW-1185">Reference proteome</keyword>
<dbReference type="GO" id="GO:0005886">
    <property type="term" value="C:plasma membrane"/>
    <property type="evidence" value="ECO:0007669"/>
    <property type="project" value="TreeGrafter"/>
</dbReference>
<feature type="compositionally biased region" description="Polar residues" evidence="6">
    <location>
        <begin position="305"/>
        <end position="314"/>
    </location>
</feature>
<feature type="region of interest" description="Disordered" evidence="6">
    <location>
        <begin position="346"/>
        <end position="369"/>
    </location>
</feature>
<dbReference type="GO" id="GO:0005261">
    <property type="term" value="F:monoatomic cation channel activity"/>
    <property type="evidence" value="ECO:0007669"/>
    <property type="project" value="TreeGrafter"/>
</dbReference>
<dbReference type="EMBL" id="CH916368">
    <property type="protein sequence ID" value="EDW03913.1"/>
    <property type="molecule type" value="Genomic_DNA"/>
</dbReference>
<evidence type="ECO:0000256" key="5">
    <source>
        <dbReference type="ARBA" id="ARBA00023136"/>
    </source>
</evidence>
<feature type="region of interest" description="Disordered" evidence="6">
    <location>
        <begin position="1321"/>
        <end position="1359"/>
    </location>
</feature>
<evidence type="ECO:0000259" key="9">
    <source>
        <dbReference type="Pfam" id="PF23188"/>
    </source>
</evidence>
<feature type="region of interest" description="Disordered" evidence="6">
    <location>
        <begin position="78"/>
        <end position="227"/>
    </location>
</feature>
<evidence type="ECO:0000313" key="11">
    <source>
        <dbReference type="EMBL" id="EDW03913.1"/>
    </source>
</evidence>
<reference evidence="11 12" key="1">
    <citation type="journal article" date="2007" name="Nature">
        <title>Evolution of genes and genomes on the Drosophila phylogeny.</title>
        <authorList>
            <consortium name="Drosophila 12 Genomes Consortium"/>
            <person name="Clark A.G."/>
            <person name="Eisen M.B."/>
            <person name="Smith D.R."/>
            <person name="Bergman C.M."/>
            <person name="Oliver B."/>
            <person name="Markow T.A."/>
            <person name="Kaufman T.C."/>
            <person name="Kellis M."/>
            <person name="Gelbart W."/>
            <person name="Iyer V.N."/>
            <person name="Pollard D.A."/>
            <person name="Sackton T.B."/>
            <person name="Larracuente A.M."/>
            <person name="Singh N.D."/>
            <person name="Abad J.P."/>
            <person name="Abt D.N."/>
            <person name="Adryan B."/>
            <person name="Aguade M."/>
            <person name="Akashi H."/>
            <person name="Anderson W.W."/>
            <person name="Aquadro C.F."/>
            <person name="Ardell D.H."/>
            <person name="Arguello R."/>
            <person name="Artieri C.G."/>
            <person name="Barbash D.A."/>
            <person name="Barker D."/>
            <person name="Barsanti P."/>
            <person name="Batterham P."/>
            <person name="Batzoglou S."/>
            <person name="Begun D."/>
            <person name="Bhutkar A."/>
            <person name="Blanco E."/>
            <person name="Bosak S.A."/>
            <person name="Bradley R.K."/>
            <person name="Brand A.D."/>
            <person name="Brent M.R."/>
            <person name="Brooks A.N."/>
            <person name="Brown R.H."/>
            <person name="Butlin R.K."/>
            <person name="Caggese C."/>
            <person name="Calvi B.R."/>
            <person name="Bernardo de Carvalho A."/>
            <person name="Caspi A."/>
            <person name="Castrezana S."/>
            <person name="Celniker S.E."/>
            <person name="Chang J.L."/>
            <person name="Chapple C."/>
            <person name="Chatterji S."/>
            <person name="Chinwalla A."/>
            <person name="Civetta A."/>
            <person name="Clifton S.W."/>
            <person name="Comeron J.M."/>
            <person name="Costello J.C."/>
            <person name="Coyne J.A."/>
            <person name="Daub J."/>
            <person name="David R.G."/>
            <person name="Delcher A.L."/>
            <person name="Delehaunty K."/>
            <person name="Do C.B."/>
            <person name="Ebling H."/>
            <person name="Edwards K."/>
            <person name="Eickbush T."/>
            <person name="Evans J.D."/>
            <person name="Filipski A."/>
            <person name="Findeiss S."/>
            <person name="Freyhult E."/>
            <person name="Fulton L."/>
            <person name="Fulton R."/>
            <person name="Garcia A.C."/>
            <person name="Gardiner A."/>
            <person name="Garfield D.A."/>
            <person name="Garvin B.E."/>
            <person name="Gibson G."/>
            <person name="Gilbert D."/>
            <person name="Gnerre S."/>
            <person name="Godfrey J."/>
            <person name="Good R."/>
            <person name="Gotea V."/>
            <person name="Gravely B."/>
            <person name="Greenberg A.J."/>
            <person name="Griffiths-Jones S."/>
            <person name="Gross S."/>
            <person name="Guigo R."/>
            <person name="Gustafson E.A."/>
            <person name="Haerty W."/>
            <person name="Hahn M.W."/>
            <person name="Halligan D.L."/>
            <person name="Halpern A.L."/>
            <person name="Halter G.M."/>
            <person name="Han M.V."/>
            <person name="Heger A."/>
            <person name="Hillier L."/>
            <person name="Hinrichs A.S."/>
            <person name="Holmes I."/>
            <person name="Hoskins R.A."/>
            <person name="Hubisz M.J."/>
            <person name="Hultmark D."/>
            <person name="Huntley M.A."/>
            <person name="Jaffe D.B."/>
            <person name="Jagadeeshan S."/>
            <person name="Jeck W.R."/>
            <person name="Johnson J."/>
            <person name="Jones C.D."/>
            <person name="Jordan W.C."/>
            <person name="Karpen G.H."/>
            <person name="Kataoka E."/>
            <person name="Keightley P.D."/>
            <person name="Kheradpour P."/>
            <person name="Kirkness E.F."/>
            <person name="Koerich L.B."/>
            <person name="Kristiansen K."/>
            <person name="Kudrna D."/>
            <person name="Kulathinal R.J."/>
            <person name="Kumar S."/>
            <person name="Kwok R."/>
            <person name="Lander E."/>
            <person name="Langley C.H."/>
            <person name="Lapoint R."/>
            <person name="Lazzaro B.P."/>
            <person name="Lee S.J."/>
            <person name="Levesque L."/>
            <person name="Li R."/>
            <person name="Lin C.F."/>
            <person name="Lin M.F."/>
            <person name="Lindblad-Toh K."/>
            <person name="Llopart A."/>
            <person name="Long M."/>
            <person name="Low L."/>
            <person name="Lozovsky E."/>
            <person name="Lu J."/>
            <person name="Luo M."/>
            <person name="Machado C.A."/>
            <person name="Makalowski W."/>
            <person name="Marzo M."/>
            <person name="Matsuda M."/>
            <person name="Matzkin L."/>
            <person name="McAllister B."/>
            <person name="McBride C.S."/>
            <person name="McKernan B."/>
            <person name="McKernan K."/>
            <person name="Mendez-Lago M."/>
            <person name="Minx P."/>
            <person name="Mollenhauer M.U."/>
            <person name="Montooth K."/>
            <person name="Mount S.M."/>
            <person name="Mu X."/>
            <person name="Myers E."/>
            <person name="Negre B."/>
            <person name="Newfeld S."/>
            <person name="Nielsen R."/>
            <person name="Noor M.A."/>
            <person name="O'Grady P."/>
            <person name="Pachter L."/>
            <person name="Papaceit M."/>
            <person name="Parisi M.J."/>
            <person name="Parisi M."/>
            <person name="Parts L."/>
            <person name="Pedersen J.S."/>
            <person name="Pesole G."/>
            <person name="Phillippy A.M."/>
            <person name="Ponting C.P."/>
            <person name="Pop M."/>
            <person name="Porcelli D."/>
            <person name="Powell J.R."/>
            <person name="Prohaska S."/>
            <person name="Pruitt K."/>
            <person name="Puig M."/>
            <person name="Quesneville H."/>
            <person name="Ram K.R."/>
            <person name="Rand D."/>
            <person name="Rasmussen M.D."/>
            <person name="Reed L.K."/>
            <person name="Reenan R."/>
            <person name="Reily A."/>
            <person name="Remington K.A."/>
            <person name="Rieger T.T."/>
            <person name="Ritchie M.G."/>
            <person name="Robin C."/>
            <person name="Rogers Y.H."/>
            <person name="Rohde C."/>
            <person name="Rozas J."/>
            <person name="Rubenfield M.J."/>
            <person name="Ruiz A."/>
            <person name="Russo S."/>
            <person name="Salzberg S.L."/>
            <person name="Sanchez-Gracia A."/>
            <person name="Saranga D.J."/>
            <person name="Sato H."/>
            <person name="Schaeffer S.W."/>
            <person name="Schatz M.C."/>
            <person name="Schlenke T."/>
            <person name="Schwartz R."/>
            <person name="Segarra C."/>
            <person name="Singh R.S."/>
            <person name="Sirot L."/>
            <person name="Sirota M."/>
            <person name="Sisneros N.B."/>
            <person name="Smith C.D."/>
            <person name="Smith T.F."/>
            <person name="Spieth J."/>
            <person name="Stage D.E."/>
            <person name="Stark A."/>
            <person name="Stephan W."/>
            <person name="Strausberg R.L."/>
            <person name="Strempel S."/>
            <person name="Sturgill D."/>
            <person name="Sutton G."/>
            <person name="Sutton G.G."/>
            <person name="Tao W."/>
            <person name="Teichmann S."/>
            <person name="Tobari Y.N."/>
            <person name="Tomimura Y."/>
            <person name="Tsolas J.M."/>
            <person name="Valente V.L."/>
            <person name="Venter E."/>
            <person name="Venter J.C."/>
            <person name="Vicario S."/>
            <person name="Vieira F.G."/>
            <person name="Vilella A.J."/>
            <person name="Villasante A."/>
            <person name="Walenz B."/>
            <person name="Wang J."/>
            <person name="Wasserman M."/>
            <person name="Watts T."/>
            <person name="Wilson D."/>
            <person name="Wilson R.K."/>
            <person name="Wing R.A."/>
            <person name="Wolfner M.F."/>
            <person name="Wong A."/>
            <person name="Wong G.K."/>
            <person name="Wu C.I."/>
            <person name="Wu G."/>
            <person name="Yamamoto D."/>
            <person name="Yang H.P."/>
            <person name="Yang S.P."/>
            <person name="Yorke J.A."/>
            <person name="Yoshida K."/>
            <person name="Zdobnov E."/>
            <person name="Zhang P."/>
            <person name="Zhang Y."/>
            <person name="Zimin A.V."/>
            <person name="Baldwin J."/>
            <person name="Abdouelleil A."/>
            <person name="Abdulkadir J."/>
            <person name="Abebe A."/>
            <person name="Abera B."/>
            <person name="Abreu J."/>
            <person name="Acer S.C."/>
            <person name="Aftuck L."/>
            <person name="Alexander A."/>
            <person name="An P."/>
            <person name="Anderson E."/>
            <person name="Anderson S."/>
            <person name="Arachi H."/>
            <person name="Azer M."/>
            <person name="Bachantsang P."/>
            <person name="Barry A."/>
            <person name="Bayul T."/>
            <person name="Berlin A."/>
            <person name="Bessette D."/>
            <person name="Bloom T."/>
            <person name="Blye J."/>
            <person name="Boguslavskiy L."/>
            <person name="Bonnet C."/>
            <person name="Boukhgalter B."/>
            <person name="Bourzgui I."/>
            <person name="Brown A."/>
            <person name="Cahill P."/>
            <person name="Channer S."/>
            <person name="Cheshatsang Y."/>
            <person name="Chuda L."/>
            <person name="Citroen M."/>
            <person name="Collymore A."/>
            <person name="Cooke P."/>
            <person name="Costello M."/>
            <person name="D'Aco K."/>
            <person name="Daza R."/>
            <person name="De Haan G."/>
            <person name="DeGray S."/>
            <person name="DeMaso C."/>
            <person name="Dhargay N."/>
            <person name="Dooley K."/>
            <person name="Dooley E."/>
            <person name="Doricent M."/>
            <person name="Dorje P."/>
            <person name="Dorjee K."/>
            <person name="Dupes A."/>
            <person name="Elong R."/>
            <person name="Falk J."/>
            <person name="Farina A."/>
            <person name="Faro S."/>
            <person name="Ferguson D."/>
            <person name="Fisher S."/>
            <person name="Foley C.D."/>
            <person name="Franke A."/>
            <person name="Friedrich D."/>
            <person name="Gadbois L."/>
            <person name="Gearin G."/>
            <person name="Gearin C.R."/>
            <person name="Giannoukos G."/>
            <person name="Goode T."/>
            <person name="Graham J."/>
            <person name="Grandbois E."/>
            <person name="Grewal S."/>
            <person name="Gyaltsen K."/>
            <person name="Hafez N."/>
            <person name="Hagos B."/>
            <person name="Hall J."/>
            <person name="Henson C."/>
            <person name="Hollinger A."/>
            <person name="Honan T."/>
            <person name="Huard M.D."/>
            <person name="Hughes L."/>
            <person name="Hurhula B."/>
            <person name="Husby M.E."/>
            <person name="Kamat A."/>
            <person name="Kanga B."/>
            <person name="Kashin S."/>
            <person name="Khazanovich D."/>
            <person name="Kisner P."/>
            <person name="Lance K."/>
            <person name="Lara M."/>
            <person name="Lee W."/>
            <person name="Lennon N."/>
            <person name="Letendre F."/>
            <person name="LeVine R."/>
            <person name="Lipovsky A."/>
            <person name="Liu X."/>
            <person name="Liu J."/>
            <person name="Liu S."/>
            <person name="Lokyitsang T."/>
            <person name="Lokyitsang Y."/>
            <person name="Lubonja R."/>
            <person name="Lui A."/>
            <person name="MacDonald P."/>
            <person name="Magnisalis V."/>
            <person name="Maru K."/>
            <person name="Matthews C."/>
            <person name="McCusker W."/>
            <person name="McDonough S."/>
            <person name="Mehta T."/>
            <person name="Meldrim J."/>
            <person name="Meneus L."/>
            <person name="Mihai O."/>
            <person name="Mihalev A."/>
            <person name="Mihova T."/>
            <person name="Mittelman R."/>
            <person name="Mlenga V."/>
            <person name="Montmayeur A."/>
            <person name="Mulrain L."/>
            <person name="Navidi A."/>
            <person name="Naylor J."/>
            <person name="Negash T."/>
            <person name="Nguyen T."/>
            <person name="Nguyen N."/>
            <person name="Nicol R."/>
            <person name="Norbu C."/>
            <person name="Norbu N."/>
            <person name="Novod N."/>
            <person name="O'Neill B."/>
            <person name="Osman S."/>
            <person name="Markiewicz E."/>
            <person name="Oyono O.L."/>
            <person name="Patti C."/>
            <person name="Phunkhang P."/>
            <person name="Pierre F."/>
            <person name="Priest M."/>
            <person name="Raghuraman S."/>
            <person name="Rege F."/>
            <person name="Reyes R."/>
            <person name="Rise C."/>
            <person name="Rogov P."/>
            <person name="Ross K."/>
            <person name="Ryan E."/>
            <person name="Settipalli S."/>
            <person name="Shea T."/>
            <person name="Sherpa N."/>
            <person name="Shi L."/>
            <person name="Shih D."/>
            <person name="Sparrow T."/>
            <person name="Spaulding J."/>
            <person name="Stalker J."/>
            <person name="Stange-Thomann N."/>
            <person name="Stavropoulos S."/>
            <person name="Stone C."/>
            <person name="Strader C."/>
            <person name="Tesfaye S."/>
            <person name="Thomson T."/>
            <person name="Thoulutsang Y."/>
            <person name="Thoulutsang D."/>
            <person name="Topham K."/>
            <person name="Topping I."/>
            <person name="Tsamla T."/>
            <person name="Vassiliev H."/>
            <person name="Vo A."/>
            <person name="Wangchuk T."/>
            <person name="Wangdi T."/>
            <person name="Weiand M."/>
            <person name="Wilkinson J."/>
            <person name="Wilson A."/>
            <person name="Yadav S."/>
            <person name="Young G."/>
            <person name="Yu Q."/>
            <person name="Zembek L."/>
            <person name="Zhong D."/>
            <person name="Zimmer A."/>
            <person name="Zwirko Z."/>
            <person name="Jaffe D.B."/>
            <person name="Alvarez P."/>
            <person name="Brockman W."/>
            <person name="Butler J."/>
            <person name="Chin C."/>
            <person name="Gnerre S."/>
            <person name="Grabherr M."/>
            <person name="Kleber M."/>
            <person name="Mauceli E."/>
            <person name="MacCallum I."/>
        </authorList>
    </citation>
    <scope>NUCLEOTIDE SEQUENCE [LARGE SCALE GENOMIC DNA]</scope>
    <source>
        <strain evidence="12">Tucson 15287-2541.00</strain>
    </source>
</reference>
<dbReference type="Pfam" id="PF24874">
    <property type="entry name" value="Piezo_THU9_anchor"/>
    <property type="match status" value="1"/>
</dbReference>
<evidence type="ECO:0000256" key="2">
    <source>
        <dbReference type="ARBA" id="ARBA00007821"/>
    </source>
</evidence>
<dbReference type="HOGENOM" id="CLU_257133_0_0_1"/>
<keyword evidence="5 7" id="KW-0472">Membrane</keyword>